<dbReference type="PRINTS" id="PR01759">
    <property type="entry name" value="CAPSULEPROTC"/>
</dbReference>
<feature type="transmembrane region" description="Helical" evidence="1">
    <location>
        <begin position="127"/>
        <end position="146"/>
    </location>
</feature>
<feature type="transmembrane region" description="Helical" evidence="1">
    <location>
        <begin position="7"/>
        <end position="26"/>
    </location>
</feature>
<feature type="transmembrane region" description="Helical" evidence="1">
    <location>
        <begin position="77"/>
        <end position="94"/>
    </location>
</feature>
<dbReference type="InterPro" id="IPR008338">
    <property type="entry name" value="Capsule_biosynth_CapC"/>
</dbReference>
<proteinExistence type="predicted"/>
<evidence type="ECO:0000313" key="2">
    <source>
        <dbReference type="EMBL" id="WMT81843.1"/>
    </source>
</evidence>
<feature type="transmembrane region" description="Helical" evidence="1">
    <location>
        <begin position="46"/>
        <end position="65"/>
    </location>
</feature>
<evidence type="ECO:0000256" key="1">
    <source>
        <dbReference type="SAM" id="Phobius"/>
    </source>
</evidence>
<evidence type="ECO:0000313" key="3">
    <source>
        <dbReference type="Proteomes" id="UP001235030"/>
    </source>
</evidence>
<gene>
    <name evidence="2" type="primary">capC</name>
    <name evidence="2" type="ORF">TEMA_21910</name>
</gene>
<keyword evidence="1" id="KW-0472">Membrane</keyword>
<dbReference type="EMBL" id="CP101637">
    <property type="protein sequence ID" value="WMT81843.1"/>
    <property type="molecule type" value="Genomic_DNA"/>
</dbReference>
<keyword evidence="1" id="KW-0812">Transmembrane</keyword>
<accession>A0ABY9Q1L0</accession>
<dbReference type="Proteomes" id="UP001235030">
    <property type="component" value="Chromosome"/>
</dbReference>
<keyword evidence="3" id="KW-1185">Reference proteome</keyword>
<keyword evidence="1" id="KW-1133">Transmembrane helix</keyword>
<dbReference type="NCBIfam" id="TIGR04011">
    <property type="entry name" value="poly_gGlu_PgsC"/>
    <property type="match status" value="1"/>
</dbReference>
<sequence>MVLTDLYVAIILGLTLSLLFQEKFGINPGGLVVPGYLALTMNNPKSLIVILLLSVLTYMIVEFGLNKFIILYGRRRFLAMLLVCMLLKIALDSLNMSMGMSLGVLEGVGIVIPGLIANCFYKQGIKLTTVSTLGVSFAAFVILNVAQLV</sequence>
<name>A0ABY9Q1L0_9FIRM</name>
<dbReference type="RefSeq" id="WP_228103964.1">
    <property type="nucleotide sequence ID" value="NZ_CP101637.1"/>
</dbReference>
<reference evidence="2 3" key="1">
    <citation type="submission" date="2022-07" db="EMBL/GenBank/DDBJ databases">
        <title>Genome sequence of Terrisporobacter mayombei DSM6539.</title>
        <authorList>
            <person name="Boeer T."/>
            <person name="Bengelsdorf F.R."/>
            <person name="Daniel R."/>
            <person name="Poehlein A."/>
        </authorList>
    </citation>
    <scope>NUCLEOTIDE SEQUENCE [LARGE SCALE GENOMIC DNA]</scope>
    <source>
        <strain evidence="2 3">DSM 6539</strain>
    </source>
</reference>
<organism evidence="2 3">
    <name type="scientific">Terrisporobacter mayombei</name>
    <dbReference type="NCBI Taxonomy" id="1541"/>
    <lineage>
        <taxon>Bacteria</taxon>
        <taxon>Bacillati</taxon>
        <taxon>Bacillota</taxon>
        <taxon>Clostridia</taxon>
        <taxon>Peptostreptococcales</taxon>
        <taxon>Peptostreptococcaceae</taxon>
        <taxon>Terrisporobacter</taxon>
    </lineage>
</organism>
<protein>
    <submittedName>
        <fullName evidence="2">Capsule biosynthesis protein CapC</fullName>
    </submittedName>
</protein>
<feature type="transmembrane region" description="Helical" evidence="1">
    <location>
        <begin position="100"/>
        <end position="120"/>
    </location>
</feature>
<dbReference type="Pfam" id="PF14102">
    <property type="entry name" value="Caps_synth_CapC"/>
    <property type="match status" value="1"/>
</dbReference>